<dbReference type="InterPro" id="IPR008969">
    <property type="entry name" value="CarboxyPept-like_regulatory"/>
</dbReference>
<name>A0A5C6LTZ3_9BACT</name>
<dbReference type="InterPro" id="IPR013783">
    <property type="entry name" value="Ig-like_fold"/>
</dbReference>
<feature type="chain" id="PRO_5022949356" evidence="4">
    <location>
        <begin position="21"/>
        <end position="805"/>
    </location>
</feature>
<comment type="subcellular location">
    <subcellularLocation>
        <location evidence="1">Cell outer membrane</location>
    </subcellularLocation>
</comment>
<feature type="domain" description="Outer membrane protein beta-barrel" evidence="5">
    <location>
        <begin position="380"/>
        <end position="781"/>
    </location>
</feature>
<dbReference type="InterPro" id="IPR036942">
    <property type="entry name" value="Beta-barrel_TonB_sf"/>
</dbReference>
<evidence type="ECO:0000313" key="6">
    <source>
        <dbReference type="EMBL" id="TWV98925.1"/>
    </source>
</evidence>
<keyword evidence="4" id="KW-0732">Signal</keyword>
<organism evidence="6 7">
    <name type="scientific">Chitinophaga pinensis</name>
    <dbReference type="NCBI Taxonomy" id="79329"/>
    <lineage>
        <taxon>Bacteria</taxon>
        <taxon>Pseudomonadati</taxon>
        <taxon>Bacteroidota</taxon>
        <taxon>Chitinophagia</taxon>
        <taxon>Chitinophagales</taxon>
        <taxon>Chitinophagaceae</taxon>
        <taxon>Chitinophaga</taxon>
    </lineage>
</organism>
<keyword evidence="6" id="KW-0675">Receptor</keyword>
<keyword evidence="3" id="KW-0998">Cell outer membrane</keyword>
<keyword evidence="2" id="KW-0472">Membrane</keyword>
<dbReference type="GO" id="GO:0009279">
    <property type="term" value="C:cell outer membrane"/>
    <property type="evidence" value="ECO:0007669"/>
    <property type="project" value="UniProtKB-SubCell"/>
</dbReference>
<dbReference type="Gene3D" id="2.40.170.20">
    <property type="entry name" value="TonB-dependent receptor, beta-barrel domain"/>
    <property type="match status" value="1"/>
</dbReference>
<evidence type="ECO:0000256" key="2">
    <source>
        <dbReference type="ARBA" id="ARBA00023136"/>
    </source>
</evidence>
<reference evidence="6 7" key="1">
    <citation type="submission" date="2019-08" db="EMBL/GenBank/DDBJ databases">
        <title>Whole genome sequencing of chitin degrading bacteria Chitinophaga pinensis YS16.</title>
        <authorList>
            <person name="Singh R.P."/>
            <person name="Manchanda G."/>
            <person name="Maurya I.K."/>
            <person name="Joshi N.K."/>
            <person name="Srivastava A.K."/>
        </authorList>
    </citation>
    <scope>NUCLEOTIDE SEQUENCE [LARGE SCALE GENOMIC DNA]</scope>
    <source>
        <strain evidence="6 7">YS-16</strain>
    </source>
</reference>
<keyword evidence="7" id="KW-1185">Reference proteome</keyword>
<evidence type="ECO:0000256" key="4">
    <source>
        <dbReference type="SAM" id="SignalP"/>
    </source>
</evidence>
<protein>
    <submittedName>
        <fullName evidence="6">TonB-dependent receptor</fullName>
    </submittedName>
</protein>
<dbReference type="Proteomes" id="UP000318815">
    <property type="component" value="Unassembled WGS sequence"/>
</dbReference>
<dbReference type="PANTHER" id="PTHR40980">
    <property type="entry name" value="PLUG DOMAIN-CONTAINING PROTEIN"/>
    <property type="match status" value="1"/>
</dbReference>
<dbReference type="OrthoDB" id="905812at2"/>
<dbReference type="EMBL" id="VOHS01000021">
    <property type="protein sequence ID" value="TWV98925.1"/>
    <property type="molecule type" value="Genomic_DNA"/>
</dbReference>
<proteinExistence type="predicted"/>
<evidence type="ECO:0000256" key="3">
    <source>
        <dbReference type="ARBA" id="ARBA00023237"/>
    </source>
</evidence>
<dbReference type="RefSeq" id="WP_146306675.1">
    <property type="nucleotide sequence ID" value="NZ_VOHS01000021.1"/>
</dbReference>
<gene>
    <name evidence="6" type="ORF">FEF09_19520</name>
</gene>
<evidence type="ECO:0000313" key="7">
    <source>
        <dbReference type="Proteomes" id="UP000318815"/>
    </source>
</evidence>
<comment type="caution">
    <text evidence="6">The sequence shown here is derived from an EMBL/GenBank/DDBJ whole genome shotgun (WGS) entry which is preliminary data.</text>
</comment>
<dbReference type="Gene3D" id="2.60.40.10">
    <property type="entry name" value="Immunoglobulins"/>
    <property type="match status" value="1"/>
</dbReference>
<evidence type="ECO:0000256" key="1">
    <source>
        <dbReference type="ARBA" id="ARBA00004442"/>
    </source>
</evidence>
<sequence length="805" mass="90890">MKKILLIVILVIAGSGTIYAQQVSGKITIKTTETNGHPLPFANVLLRKAKDSTLVKGELSSQEGSATFDKVEAGRYFIQANLMGYTNASTSVFSIDAQHKLVQLPTLTLSPASKTLEGVTVSAQKPFIERKNGATVLNVESSLAASGGTALDVLKRAPGVQIDKDDNVILQGNQGATIMLDGKLTYLSGEQLANLLRSLPAENISTIEIITSPSAKYDAAGKSGIINIKTKKTVITGINGSYNLTVGTGKYGMYTTGLNLNWRTEKFNLFGNYNNGNRGFFQTRYIERHIEGDQPILFVSDVYNRRRFKNNNYKAGFDYFINSKHTVGALVRGYSNSFWQDGFNTNPISSNGKVDSTLYSNTTIRNKFSNVSFNLNYKGQLDTLGTEISADADWATFKDNNNMLLNDSMSYLVDPVLNYHSIRNRPINNVTIKSFKADLVLPFNKTTKLETGFKISSVKTDNDLRYDSLLNGKYERAITQSNQFIYTETVYAGYLIFKKQIHNTDIQAGLRAEQTKSDGYSVTLQSHVKRSYLDFFPSLSVDQKLSENHKIGVNYSKRISRPNYGDLNPFVWYIDKYNYFKGNPYLLPEYTHKAEISYTFKQKYVAALSYGLTKNIVLEYMIQNDTSKVTTFYDRNFERSYVYGITLTIPIDPFKWWNITNNINANRTAYDVKDTMVNLATNTWGLNYQTTHTFTLPNDWKMELNGYYESPFVWGVYKIRSSFAIGAGIQKSFMNKKLVTKLNVSDITNREQFRGTARFDNIDMYINNRWQNRRVNLALTWNFGNSNIKAARDRDAGAEQQRVGS</sequence>
<dbReference type="AlphaFoldDB" id="A0A5C6LTZ3"/>
<dbReference type="InterPro" id="IPR037066">
    <property type="entry name" value="Plug_dom_sf"/>
</dbReference>
<dbReference type="PANTHER" id="PTHR40980:SF4">
    <property type="entry name" value="TONB-DEPENDENT RECEPTOR-LIKE BETA-BARREL DOMAIN-CONTAINING PROTEIN"/>
    <property type="match status" value="1"/>
</dbReference>
<feature type="signal peptide" evidence="4">
    <location>
        <begin position="1"/>
        <end position="20"/>
    </location>
</feature>
<dbReference type="Gene3D" id="2.170.130.10">
    <property type="entry name" value="TonB-dependent receptor, plug domain"/>
    <property type="match status" value="1"/>
</dbReference>
<dbReference type="SUPFAM" id="SSF56935">
    <property type="entry name" value="Porins"/>
    <property type="match status" value="1"/>
</dbReference>
<dbReference type="Pfam" id="PF14905">
    <property type="entry name" value="OMP_b-brl_3"/>
    <property type="match status" value="1"/>
</dbReference>
<evidence type="ECO:0000259" key="5">
    <source>
        <dbReference type="Pfam" id="PF14905"/>
    </source>
</evidence>
<dbReference type="InterPro" id="IPR041700">
    <property type="entry name" value="OMP_b-brl_3"/>
</dbReference>
<accession>A0A5C6LTZ3</accession>
<dbReference type="SUPFAM" id="SSF49464">
    <property type="entry name" value="Carboxypeptidase regulatory domain-like"/>
    <property type="match status" value="1"/>
</dbReference>